<feature type="non-terminal residue" evidence="3">
    <location>
        <position position="49"/>
    </location>
</feature>
<dbReference type="GO" id="GO:0022857">
    <property type="term" value="F:transmembrane transporter activity"/>
    <property type="evidence" value="ECO:0007669"/>
    <property type="project" value="InterPro"/>
</dbReference>
<evidence type="ECO:0000256" key="1">
    <source>
        <dbReference type="SAM" id="Phobius"/>
    </source>
</evidence>
<organism evidence="3">
    <name type="scientific">marine sediment metagenome</name>
    <dbReference type="NCBI Taxonomy" id="412755"/>
    <lineage>
        <taxon>unclassified sequences</taxon>
        <taxon>metagenomes</taxon>
        <taxon>ecological metagenomes</taxon>
    </lineage>
</organism>
<dbReference type="Gene3D" id="1.20.1250.20">
    <property type="entry name" value="MFS general substrate transporter like domains"/>
    <property type="match status" value="1"/>
</dbReference>
<proteinExistence type="predicted"/>
<gene>
    <name evidence="3" type="ORF">S03H2_07729</name>
</gene>
<dbReference type="SUPFAM" id="SSF103473">
    <property type="entry name" value="MFS general substrate transporter"/>
    <property type="match status" value="1"/>
</dbReference>
<evidence type="ECO:0000259" key="2">
    <source>
        <dbReference type="PROSITE" id="PS50850"/>
    </source>
</evidence>
<dbReference type="PROSITE" id="PS50850">
    <property type="entry name" value="MFS"/>
    <property type="match status" value="1"/>
</dbReference>
<keyword evidence="1" id="KW-1133">Transmembrane helix</keyword>
<sequence>MAIYSGTVVILELPTGGLSDTIGRKKVYLISLMIKFGAAFVLLIAQDFQ</sequence>
<comment type="caution">
    <text evidence="3">The sequence shown here is derived from an EMBL/GenBank/DDBJ whole genome shotgun (WGS) entry which is preliminary data.</text>
</comment>
<dbReference type="AlphaFoldDB" id="X1FXU7"/>
<protein>
    <recommendedName>
        <fullName evidence="2">Major facilitator superfamily (MFS) profile domain-containing protein</fullName>
    </recommendedName>
</protein>
<name>X1FXU7_9ZZZZ</name>
<accession>X1FXU7</accession>
<feature type="transmembrane region" description="Helical" evidence="1">
    <location>
        <begin position="27"/>
        <end position="45"/>
    </location>
</feature>
<feature type="domain" description="Major facilitator superfamily (MFS) profile" evidence="2">
    <location>
        <begin position="1"/>
        <end position="49"/>
    </location>
</feature>
<keyword evidence="1" id="KW-0812">Transmembrane</keyword>
<dbReference type="EMBL" id="BARU01003616">
    <property type="protein sequence ID" value="GAH25588.1"/>
    <property type="molecule type" value="Genomic_DNA"/>
</dbReference>
<evidence type="ECO:0000313" key="3">
    <source>
        <dbReference type="EMBL" id="GAH25588.1"/>
    </source>
</evidence>
<keyword evidence="1" id="KW-0472">Membrane</keyword>
<dbReference type="InterPro" id="IPR036259">
    <property type="entry name" value="MFS_trans_sf"/>
</dbReference>
<dbReference type="InterPro" id="IPR020846">
    <property type="entry name" value="MFS_dom"/>
</dbReference>
<reference evidence="3" key="1">
    <citation type="journal article" date="2014" name="Front. Microbiol.">
        <title>High frequency of phylogenetically diverse reductive dehalogenase-homologous genes in deep subseafloor sedimentary metagenomes.</title>
        <authorList>
            <person name="Kawai M."/>
            <person name="Futagami T."/>
            <person name="Toyoda A."/>
            <person name="Takaki Y."/>
            <person name="Nishi S."/>
            <person name="Hori S."/>
            <person name="Arai W."/>
            <person name="Tsubouchi T."/>
            <person name="Morono Y."/>
            <person name="Uchiyama I."/>
            <person name="Ito T."/>
            <person name="Fujiyama A."/>
            <person name="Inagaki F."/>
            <person name="Takami H."/>
        </authorList>
    </citation>
    <scope>NUCLEOTIDE SEQUENCE</scope>
    <source>
        <strain evidence="3">Expedition CK06-06</strain>
    </source>
</reference>